<organism evidence="2 3">
    <name type="scientific">Ditylenchus dipsaci</name>
    <dbReference type="NCBI Taxonomy" id="166011"/>
    <lineage>
        <taxon>Eukaryota</taxon>
        <taxon>Metazoa</taxon>
        <taxon>Ecdysozoa</taxon>
        <taxon>Nematoda</taxon>
        <taxon>Chromadorea</taxon>
        <taxon>Rhabditida</taxon>
        <taxon>Tylenchina</taxon>
        <taxon>Tylenchomorpha</taxon>
        <taxon>Sphaerularioidea</taxon>
        <taxon>Anguinidae</taxon>
        <taxon>Anguininae</taxon>
        <taxon>Ditylenchus</taxon>
    </lineage>
</organism>
<accession>A0A915DNX3</accession>
<feature type="compositionally biased region" description="Basic and acidic residues" evidence="1">
    <location>
        <begin position="51"/>
        <end position="62"/>
    </location>
</feature>
<evidence type="ECO:0000256" key="1">
    <source>
        <dbReference type="SAM" id="MobiDB-lite"/>
    </source>
</evidence>
<dbReference type="AlphaFoldDB" id="A0A915DNX3"/>
<proteinExistence type="predicted"/>
<feature type="region of interest" description="Disordered" evidence="1">
    <location>
        <begin position="1"/>
        <end position="87"/>
    </location>
</feature>
<sequence length="87" mass="9781">MKLKEQNDSIESPTRNIGAVPFATSALRSTPSRYSDEEIPESPETSPDEEFGSKVKREDHGNVKKKTGKNSELCGQDHPIQIFQRSY</sequence>
<evidence type="ECO:0000313" key="2">
    <source>
        <dbReference type="Proteomes" id="UP000887574"/>
    </source>
</evidence>
<protein>
    <submittedName>
        <fullName evidence="3">Uncharacterized protein</fullName>
    </submittedName>
</protein>
<dbReference type="Proteomes" id="UP000887574">
    <property type="component" value="Unplaced"/>
</dbReference>
<name>A0A915DNX3_9BILA</name>
<evidence type="ECO:0000313" key="3">
    <source>
        <dbReference type="WBParaSite" id="jg21582"/>
    </source>
</evidence>
<feature type="compositionally biased region" description="Acidic residues" evidence="1">
    <location>
        <begin position="37"/>
        <end position="50"/>
    </location>
</feature>
<keyword evidence="2" id="KW-1185">Reference proteome</keyword>
<dbReference type="WBParaSite" id="jg21582">
    <property type="protein sequence ID" value="jg21582"/>
    <property type="gene ID" value="jg21582"/>
</dbReference>
<reference evidence="3" key="1">
    <citation type="submission" date="2022-11" db="UniProtKB">
        <authorList>
            <consortium name="WormBaseParasite"/>
        </authorList>
    </citation>
    <scope>IDENTIFICATION</scope>
</reference>